<dbReference type="SUPFAM" id="SSF109709">
    <property type="entry name" value="KorB DNA-binding domain-like"/>
    <property type="match status" value="1"/>
</dbReference>
<dbReference type="InterPro" id="IPR004437">
    <property type="entry name" value="ParB/RepB/Spo0J"/>
</dbReference>
<dbReference type="PANTHER" id="PTHR33375">
    <property type="entry name" value="CHROMOSOME-PARTITIONING PROTEIN PARB-RELATED"/>
    <property type="match status" value="1"/>
</dbReference>
<dbReference type="PANTHER" id="PTHR33375:SF7">
    <property type="entry name" value="CHROMOSOME 2-PARTITIONING PROTEIN PARB-RELATED"/>
    <property type="match status" value="1"/>
</dbReference>
<dbReference type="GO" id="GO:0007059">
    <property type="term" value="P:chromosome segregation"/>
    <property type="evidence" value="ECO:0007669"/>
    <property type="project" value="TreeGrafter"/>
</dbReference>
<dbReference type="SMART" id="SM00470">
    <property type="entry name" value="ParB"/>
    <property type="match status" value="1"/>
</dbReference>
<dbReference type="AlphaFoldDB" id="A0A7K3VDZ6"/>
<dbReference type="GO" id="GO:0005694">
    <property type="term" value="C:chromosome"/>
    <property type="evidence" value="ECO:0007669"/>
    <property type="project" value="TreeGrafter"/>
</dbReference>
<dbReference type="GO" id="GO:0003677">
    <property type="term" value="F:DNA binding"/>
    <property type="evidence" value="ECO:0007669"/>
    <property type="project" value="InterPro"/>
</dbReference>
<reference evidence="3 4" key="1">
    <citation type="submission" date="2019-12" db="EMBL/GenBank/DDBJ databases">
        <title>Rhizobium genotypes associated with high levels of biological nitrogen fixation by grain legumes in a temperate-maritime cropping system.</title>
        <authorList>
            <person name="Maluk M."/>
            <person name="Francesc Ferrando Molina F."/>
            <person name="Lopez Del Egido L."/>
            <person name="Lafos M."/>
            <person name="Langarica-Fuentes A."/>
            <person name="Gebre Yohannes G."/>
            <person name="Young M.W."/>
            <person name="Martin P."/>
            <person name="Gantlett R."/>
            <person name="Kenicer G."/>
            <person name="Hawes C."/>
            <person name="Begg G.S."/>
            <person name="Quilliam R.S."/>
            <person name="Squire G.R."/>
            <person name="Poole P.S."/>
            <person name="Young P.W."/>
            <person name="Iannetta P.M."/>
            <person name="James E.K."/>
        </authorList>
    </citation>
    <scope>NUCLEOTIDE SEQUENCE [LARGE SCALE GENOMIC DNA]</scope>
    <source>
        <strain evidence="3 4">JHI54</strain>
    </source>
</reference>
<name>A0A7K3VDZ6_RHILE</name>
<dbReference type="Pfam" id="PF17762">
    <property type="entry name" value="HTH_ParB"/>
    <property type="match status" value="1"/>
</dbReference>
<sequence>MDTMTMTTETTMAQPIISIHHEDESVALNRLVPSAGNVRRLNAGAGLSELADSIEAHGLIHKLTVRKAKKGKYEVIAGSRRLGALRLLAKEGRLAEDAPIPCTLRNADDATEISLAENVQREAMHVVDEILSYRELAENGMDPENIAARFGQSVITVRQRLRLAGLSPKVLDVMREDAMSIEQARALAISDSHEEQERVWFETFAYNRDPRSLRAMLTREHVRSAERLARFVGLEAYEAAGGGIVRDLFNEESGTFLTDQPLLTRLAMEALEQAAEPLKTEGWRWVEANLDASTIYSGSYGRIYPQAREMTVEEQAELSALGESFDEVQAQIEAYAEGDPAVEADEARLANIKRRITAIQSSTKAYDPQDQAFAGCIVYIDQFGAVQVGRGYVKVEDREALQQMRCGDVGEQEGVGGGEVPASSVPEPDAGYSAALVEELTAIRTAAMRVELANRPAVALVALLYPLVGGIFHSGYTTFDAAVEVSGQRRQLAPSIKEPGEARALATWQAMKEAWGDTLPGQPADLWAWLLEQPTDKLLELLAFVTAANLNGVKAKNDQSRGRLENVEQVAVAVSLDMREHWTADATFLNRLSKADIAEVLEEAGCASQVVQAIEKAPKAEAVAEAEKRLAGKGWLPATLRSEGQGALPEASS</sequence>
<dbReference type="FunFam" id="1.10.10.2830:FF:000001">
    <property type="entry name" value="Chromosome partitioning protein ParB"/>
    <property type="match status" value="1"/>
</dbReference>
<dbReference type="CDD" id="cd16406">
    <property type="entry name" value="ParB_N_like"/>
    <property type="match status" value="1"/>
</dbReference>
<comment type="caution">
    <text evidence="3">The sequence shown here is derived from an EMBL/GenBank/DDBJ whole genome shotgun (WGS) entry which is preliminary data.</text>
</comment>
<dbReference type="Proteomes" id="UP000471705">
    <property type="component" value="Unassembled WGS sequence"/>
</dbReference>
<comment type="similarity">
    <text evidence="1">Belongs to the ParB family.</text>
</comment>
<organism evidence="3 4">
    <name type="scientific">Rhizobium leguminosarum</name>
    <dbReference type="NCBI Taxonomy" id="384"/>
    <lineage>
        <taxon>Bacteria</taxon>
        <taxon>Pseudomonadati</taxon>
        <taxon>Pseudomonadota</taxon>
        <taxon>Alphaproteobacteria</taxon>
        <taxon>Hyphomicrobiales</taxon>
        <taxon>Rhizobiaceae</taxon>
        <taxon>Rhizobium/Agrobacterium group</taxon>
        <taxon>Rhizobium</taxon>
    </lineage>
</organism>
<dbReference type="InterPro" id="IPR050336">
    <property type="entry name" value="Chromosome_partition/occlusion"/>
</dbReference>
<dbReference type="Gene3D" id="3.90.1530.30">
    <property type="match status" value="1"/>
</dbReference>
<dbReference type="Pfam" id="PF02195">
    <property type="entry name" value="ParB_N"/>
    <property type="match status" value="1"/>
</dbReference>
<dbReference type="InterPro" id="IPR003115">
    <property type="entry name" value="ParB_N"/>
</dbReference>
<dbReference type="EMBL" id="WUFV01000004">
    <property type="protein sequence ID" value="NEK15022.1"/>
    <property type="molecule type" value="Genomic_DNA"/>
</dbReference>
<proteinExistence type="inferred from homology"/>
<dbReference type="InterPro" id="IPR041468">
    <property type="entry name" value="HTH_ParB/Spo0J"/>
</dbReference>
<gene>
    <name evidence="3" type="ORF">GR257_09145</name>
</gene>
<dbReference type="Gene3D" id="1.10.10.2830">
    <property type="match status" value="1"/>
</dbReference>
<accession>A0A7K3VDZ6</accession>
<protein>
    <submittedName>
        <fullName evidence="3">ParB/RepB/Spo0J family partition protein</fullName>
    </submittedName>
</protein>
<evidence type="ECO:0000256" key="1">
    <source>
        <dbReference type="ARBA" id="ARBA00006295"/>
    </source>
</evidence>
<dbReference type="NCBIfam" id="TIGR00180">
    <property type="entry name" value="parB_part"/>
    <property type="match status" value="1"/>
</dbReference>
<dbReference type="InterPro" id="IPR036086">
    <property type="entry name" value="ParB/Sulfiredoxin_sf"/>
</dbReference>
<evidence type="ECO:0000259" key="2">
    <source>
        <dbReference type="SMART" id="SM00470"/>
    </source>
</evidence>
<evidence type="ECO:0000313" key="4">
    <source>
        <dbReference type="Proteomes" id="UP000471705"/>
    </source>
</evidence>
<feature type="domain" description="ParB-like N-terminal" evidence="2">
    <location>
        <begin position="24"/>
        <end position="119"/>
    </location>
</feature>
<evidence type="ECO:0000313" key="3">
    <source>
        <dbReference type="EMBL" id="NEK15022.1"/>
    </source>
</evidence>
<dbReference type="SUPFAM" id="SSF110849">
    <property type="entry name" value="ParB/Sulfiredoxin"/>
    <property type="match status" value="1"/>
</dbReference>